<dbReference type="PANTHER" id="PTHR34269:SF11">
    <property type="entry name" value="B3 DOMAIN PROTEIN"/>
    <property type="match status" value="1"/>
</dbReference>
<dbReference type="CDD" id="cd10017">
    <property type="entry name" value="B3_DNA"/>
    <property type="match status" value="1"/>
</dbReference>
<comment type="subcellular location">
    <subcellularLocation>
        <location evidence="1">Nucleus</location>
    </subcellularLocation>
</comment>
<dbReference type="PANTHER" id="PTHR34269">
    <property type="entry name" value="TRANSCRIPTION FACTOR B3-DOMAIN FAMILY-RELATED"/>
    <property type="match status" value="1"/>
</dbReference>
<dbReference type="GO" id="GO:0003677">
    <property type="term" value="F:DNA binding"/>
    <property type="evidence" value="ECO:0007669"/>
    <property type="project" value="UniProtKB-KW"/>
</dbReference>
<dbReference type="GO" id="GO:0005634">
    <property type="term" value="C:nucleus"/>
    <property type="evidence" value="ECO:0007669"/>
    <property type="project" value="UniProtKB-SubCell"/>
</dbReference>
<dbReference type="SUPFAM" id="SSF101936">
    <property type="entry name" value="DNA-binding pseudobarrel domain"/>
    <property type="match status" value="1"/>
</dbReference>
<feature type="region of interest" description="Disordered" evidence="6">
    <location>
        <begin position="168"/>
        <end position="188"/>
    </location>
</feature>
<evidence type="ECO:0000313" key="7">
    <source>
        <dbReference type="EMBL" id="KAL0418387.1"/>
    </source>
</evidence>
<evidence type="ECO:0000256" key="1">
    <source>
        <dbReference type="ARBA" id="ARBA00004123"/>
    </source>
</evidence>
<evidence type="ECO:0000256" key="3">
    <source>
        <dbReference type="ARBA" id="ARBA00023125"/>
    </source>
</evidence>
<accession>A0AAW2UNN3</accession>
<keyword evidence="3" id="KW-0238">DNA-binding</keyword>
<dbReference type="Gene3D" id="2.40.330.10">
    <property type="entry name" value="DNA-binding pseudobarrel domain"/>
    <property type="match status" value="1"/>
</dbReference>
<reference evidence="7" key="2">
    <citation type="journal article" date="2024" name="Plant">
        <title>Genomic evolution and insights into agronomic trait innovations of Sesamum species.</title>
        <authorList>
            <person name="Miao H."/>
            <person name="Wang L."/>
            <person name="Qu L."/>
            <person name="Liu H."/>
            <person name="Sun Y."/>
            <person name="Le M."/>
            <person name="Wang Q."/>
            <person name="Wei S."/>
            <person name="Zheng Y."/>
            <person name="Lin W."/>
            <person name="Duan Y."/>
            <person name="Cao H."/>
            <person name="Xiong S."/>
            <person name="Wang X."/>
            <person name="Wei L."/>
            <person name="Li C."/>
            <person name="Ma Q."/>
            <person name="Ju M."/>
            <person name="Zhao R."/>
            <person name="Li G."/>
            <person name="Mu C."/>
            <person name="Tian Q."/>
            <person name="Mei H."/>
            <person name="Zhang T."/>
            <person name="Gao T."/>
            <person name="Zhang H."/>
        </authorList>
    </citation>
    <scope>NUCLEOTIDE SEQUENCE</scope>
    <source>
        <strain evidence="7">G02</strain>
    </source>
</reference>
<keyword evidence="5" id="KW-0539">Nucleus</keyword>
<evidence type="ECO:0000256" key="2">
    <source>
        <dbReference type="ARBA" id="ARBA00023015"/>
    </source>
</evidence>
<protein>
    <submittedName>
        <fullName evidence="7">B3 domain-containing protein</fullName>
    </submittedName>
</protein>
<feature type="compositionally biased region" description="Polar residues" evidence="6">
    <location>
        <begin position="92"/>
        <end position="109"/>
    </location>
</feature>
<keyword evidence="2" id="KW-0805">Transcription regulation</keyword>
<gene>
    <name evidence="7" type="ORF">Sradi_1252200</name>
</gene>
<sequence>MAASFSSSSSSSTHLSDAAPHTEAHCNSSIVPTHEDAITSLPQYDYKGKRKMSEFSASQVNPPHKTAPTQPPALSMHLTLHSAGPPTFKQTENAIGQSPSPSPNMTRSSFPPPPTQYDEGKGKIPQFFDVFNSEGKPADEITPTKAEVSSHLSLHFDGTQTFKRTKNAIGPSPSPNMATSSFPSSSTLSNAQFGKGKGKMPQFFDVFSSEGKPADEIAQTEAGVSTHLSLHFAGPPTFKETKNAIGPIRSPNMARSSFPSSSRLSVAQYDKGKAKMPRFFDFFASEGKLVVDTTTFPTAETGVSTHLISLLHFAGPPKKTAVVSPRYSPPAPRGVVVVPGNMPALTGDRWDIKKVLKKSDVDDSSGLLLAKVDVHEHILPHVMGNGPGLGEGQGVEVAVWDLDTGSEHVLVLKKWKSTGSFVLKKNWMSQFVRRRGLEKNDEIGLRWDGGNSRLEFTVLKMK</sequence>
<feature type="compositionally biased region" description="Low complexity" evidence="6">
    <location>
        <begin position="1"/>
        <end position="12"/>
    </location>
</feature>
<name>A0AAW2UNN3_SESRA</name>
<organism evidence="7">
    <name type="scientific">Sesamum radiatum</name>
    <name type="common">Black benniseed</name>
    <dbReference type="NCBI Taxonomy" id="300843"/>
    <lineage>
        <taxon>Eukaryota</taxon>
        <taxon>Viridiplantae</taxon>
        <taxon>Streptophyta</taxon>
        <taxon>Embryophyta</taxon>
        <taxon>Tracheophyta</taxon>
        <taxon>Spermatophyta</taxon>
        <taxon>Magnoliopsida</taxon>
        <taxon>eudicotyledons</taxon>
        <taxon>Gunneridae</taxon>
        <taxon>Pentapetalae</taxon>
        <taxon>asterids</taxon>
        <taxon>lamiids</taxon>
        <taxon>Lamiales</taxon>
        <taxon>Pedaliaceae</taxon>
        <taxon>Sesamum</taxon>
    </lineage>
</organism>
<feature type="compositionally biased region" description="Low complexity" evidence="6">
    <location>
        <begin position="175"/>
        <end position="188"/>
    </location>
</feature>
<dbReference type="InterPro" id="IPR003340">
    <property type="entry name" value="B3_DNA-bd"/>
</dbReference>
<dbReference type="InterPro" id="IPR051442">
    <property type="entry name" value="B3_domain"/>
</dbReference>
<evidence type="ECO:0000256" key="4">
    <source>
        <dbReference type="ARBA" id="ARBA00023163"/>
    </source>
</evidence>
<feature type="region of interest" description="Disordered" evidence="6">
    <location>
        <begin position="92"/>
        <end position="116"/>
    </location>
</feature>
<evidence type="ECO:0000256" key="5">
    <source>
        <dbReference type="ARBA" id="ARBA00023242"/>
    </source>
</evidence>
<dbReference type="EMBL" id="JACGWJ010000005">
    <property type="protein sequence ID" value="KAL0418387.1"/>
    <property type="molecule type" value="Genomic_DNA"/>
</dbReference>
<reference evidence="7" key="1">
    <citation type="submission" date="2020-06" db="EMBL/GenBank/DDBJ databases">
        <authorList>
            <person name="Li T."/>
            <person name="Hu X."/>
            <person name="Zhang T."/>
            <person name="Song X."/>
            <person name="Zhang H."/>
            <person name="Dai N."/>
            <person name="Sheng W."/>
            <person name="Hou X."/>
            <person name="Wei L."/>
        </authorList>
    </citation>
    <scope>NUCLEOTIDE SEQUENCE</scope>
    <source>
        <strain evidence="7">G02</strain>
        <tissue evidence="7">Leaf</tissue>
    </source>
</reference>
<comment type="caution">
    <text evidence="7">The sequence shown here is derived from an EMBL/GenBank/DDBJ whole genome shotgun (WGS) entry which is preliminary data.</text>
</comment>
<keyword evidence="4" id="KW-0804">Transcription</keyword>
<evidence type="ECO:0000256" key="6">
    <source>
        <dbReference type="SAM" id="MobiDB-lite"/>
    </source>
</evidence>
<dbReference type="AlphaFoldDB" id="A0AAW2UNN3"/>
<dbReference type="InterPro" id="IPR015300">
    <property type="entry name" value="DNA-bd_pseudobarrel_sf"/>
</dbReference>
<feature type="region of interest" description="Disordered" evidence="6">
    <location>
        <begin position="1"/>
        <end position="70"/>
    </location>
</feature>
<proteinExistence type="predicted"/>